<dbReference type="InterPro" id="IPR050189">
    <property type="entry name" value="MFS_Efflux_Transporters"/>
</dbReference>
<evidence type="ECO:0000256" key="4">
    <source>
        <dbReference type="ARBA" id="ARBA00022989"/>
    </source>
</evidence>
<evidence type="ECO:0000256" key="5">
    <source>
        <dbReference type="ARBA" id="ARBA00023136"/>
    </source>
</evidence>
<evidence type="ECO:0000313" key="8">
    <source>
        <dbReference type="EMBL" id="STE85971.1"/>
    </source>
</evidence>
<dbReference type="PANTHER" id="PTHR43124:SF8">
    <property type="entry name" value="INNER MEMBRANE TRANSPORT PROTEIN YDHP"/>
    <property type="match status" value="1"/>
</dbReference>
<dbReference type="GO" id="GO:0022857">
    <property type="term" value="F:transmembrane transporter activity"/>
    <property type="evidence" value="ECO:0007669"/>
    <property type="project" value="InterPro"/>
</dbReference>
<feature type="transmembrane region" description="Helical" evidence="6">
    <location>
        <begin position="90"/>
        <end position="108"/>
    </location>
</feature>
<dbReference type="Proteomes" id="UP000254079">
    <property type="component" value="Unassembled WGS sequence"/>
</dbReference>
<dbReference type="Gene3D" id="1.20.1250.20">
    <property type="entry name" value="MFS general substrate transporter like domains"/>
    <property type="match status" value="1"/>
</dbReference>
<feature type="transmembrane region" description="Helical" evidence="6">
    <location>
        <begin position="28"/>
        <end position="46"/>
    </location>
</feature>
<evidence type="ECO:0000313" key="10">
    <source>
        <dbReference type="Proteomes" id="UP000254079"/>
    </source>
</evidence>
<comment type="subcellular location">
    <subcellularLocation>
        <location evidence="1">Cell membrane</location>
        <topology evidence="1">Multi-pass membrane protein</topology>
    </subcellularLocation>
</comment>
<dbReference type="AlphaFoldDB" id="A0A376KX69"/>
<gene>
    <name evidence="8" type="primary">ydhP_2</name>
    <name evidence="8" type="ORF">NCTC10418_03602</name>
    <name evidence="9" type="ORF">NCTC8622_05072</name>
</gene>
<dbReference type="PROSITE" id="PS50850">
    <property type="entry name" value="MFS"/>
    <property type="match status" value="1"/>
</dbReference>
<feature type="transmembrane region" description="Helical" evidence="6">
    <location>
        <begin position="114"/>
        <end position="133"/>
    </location>
</feature>
<evidence type="ECO:0000313" key="9">
    <source>
        <dbReference type="EMBL" id="STI85957.1"/>
    </source>
</evidence>
<keyword evidence="5 6" id="KW-0472">Membrane</keyword>
<keyword evidence="2" id="KW-1003">Cell membrane</keyword>
<sequence>MLVLIGVGFSIGNYLGGKLADRSVNGTLKGFLLLLMVIMLAIPFLARNEFGAAISMVVWGAATFAVVPPLQMRVMRVASEAPGLSSSVNIGAFNLGNALGAAAGGAVISAGLGYSFVPVMGAIVAGLALLLVFMSARKQPETVCVANS</sequence>
<name>A0A376KX69_ECOLX</name>
<evidence type="ECO:0000256" key="3">
    <source>
        <dbReference type="ARBA" id="ARBA00022692"/>
    </source>
</evidence>
<accession>A0A376KX69</accession>
<evidence type="ECO:0000256" key="6">
    <source>
        <dbReference type="SAM" id="Phobius"/>
    </source>
</evidence>
<evidence type="ECO:0000256" key="1">
    <source>
        <dbReference type="ARBA" id="ARBA00004651"/>
    </source>
</evidence>
<dbReference type="InterPro" id="IPR036259">
    <property type="entry name" value="MFS_trans_sf"/>
</dbReference>
<feature type="transmembrane region" description="Helical" evidence="6">
    <location>
        <begin position="52"/>
        <end position="70"/>
    </location>
</feature>
<proteinExistence type="predicted"/>
<organism evidence="8 11">
    <name type="scientific">Escherichia coli</name>
    <dbReference type="NCBI Taxonomy" id="562"/>
    <lineage>
        <taxon>Bacteria</taxon>
        <taxon>Pseudomonadati</taxon>
        <taxon>Pseudomonadota</taxon>
        <taxon>Gammaproteobacteria</taxon>
        <taxon>Enterobacterales</taxon>
        <taxon>Enterobacteriaceae</taxon>
        <taxon>Escherichia</taxon>
    </lineage>
</organism>
<dbReference type="Proteomes" id="UP000255460">
    <property type="component" value="Unassembled WGS sequence"/>
</dbReference>
<dbReference type="EMBL" id="UFZQ01000001">
    <property type="protein sequence ID" value="STE85971.1"/>
    <property type="molecule type" value="Genomic_DNA"/>
</dbReference>
<evidence type="ECO:0000256" key="2">
    <source>
        <dbReference type="ARBA" id="ARBA00022475"/>
    </source>
</evidence>
<feature type="domain" description="Major facilitator superfamily (MFS) profile" evidence="7">
    <location>
        <begin position="1"/>
        <end position="138"/>
    </location>
</feature>
<evidence type="ECO:0000259" key="7">
    <source>
        <dbReference type="PROSITE" id="PS50850"/>
    </source>
</evidence>
<dbReference type="InterPro" id="IPR020846">
    <property type="entry name" value="MFS_dom"/>
</dbReference>
<keyword evidence="4 6" id="KW-1133">Transmembrane helix</keyword>
<reference evidence="10 11" key="1">
    <citation type="submission" date="2018-06" db="EMBL/GenBank/DDBJ databases">
        <authorList>
            <consortium name="Pathogen Informatics"/>
            <person name="Doyle S."/>
        </authorList>
    </citation>
    <scope>NUCLEOTIDE SEQUENCE [LARGE SCALE GENOMIC DNA]</scope>
    <source>
        <strain evidence="8 11">NCTC10418</strain>
        <strain evidence="9 10">NCTC8622</strain>
    </source>
</reference>
<evidence type="ECO:0000313" key="11">
    <source>
        <dbReference type="Proteomes" id="UP000255460"/>
    </source>
</evidence>
<protein>
    <submittedName>
        <fullName evidence="8">Major facilitator superfamily protein</fullName>
    </submittedName>
</protein>
<dbReference type="GO" id="GO:0005886">
    <property type="term" value="C:plasma membrane"/>
    <property type="evidence" value="ECO:0007669"/>
    <property type="project" value="UniProtKB-SubCell"/>
</dbReference>
<dbReference type="SUPFAM" id="SSF103473">
    <property type="entry name" value="MFS general substrate transporter"/>
    <property type="match status" value="1"/>
</dbReference>
<dbReference type="EMBL" id="UGCP01000002">
    <property type="protein sequence ID" value="STI85957.1"/>
    <property type="molecule type" value="Genomic_DNA"/>
</dbReference>
<keyword evidence="3 6" id="KW-0812">Transmembrane</keyword>
<dbReference type="PANTHER" id="PTHR43124">
    <property type="entry name" value="PURINE EFFLUX PUMP PBUE"/>
    <property type="match status" value="1"/>
</dbReference>